<dbReference type="PANTHER" id="PTHR10039:SF16">
    <property type="entry name" value="GPI INOSITOL-DEACYLASE"/>
    <property type="match status" value="1"/>
</dbReference>
<dbReference type="PROSITE" id="PS50297">
    <property type="entry name" value="ANK_REP_REGION"/>
    <property type="match status" value="3"/>
</dbReference>
<feature type="repeat" description="ANK" evidence="2">
    <location>
        <begin position="487"/>
        <end position="519"/>
    </location>
</feature>
<accession>A0A8H5LYK6</accession>
<evidence type="ECO:0000313" key="6">
    <source>
        <dbReference type="Proteomes" id="UP000559256"/>
    </source>
</evidence>
<dbReference type="Gene3D" id="1.25.40.20">
    <property type="entry name" value="Ankyrin repeat-containing domain"/>
    <property type="match status" value="1"/>
</dbReference>
<dbReference type="SUPFAM" id="SSF52540">
    <property type="entry name" value="P-loop containing nucleoside triphosphate hydrolases"/>
    <property type="match status" value="1"/>
</dbReference>
<dbReference type="InterPro" id="IPR056884">
    <property type="entry name" value="NPHP3-like_N"/>
</dbReference>
<dbReference type="Gene3D" id="3.40.50.300">
    <property type="entry name" value="P-loop containing nucleotide triphosphate hydrolases"/>
    <property type="match status" value="1"/>
</dbReference>
<evidence type="ECO:0000313" key="5">
    <source>
        <dbReference type="EMBL" id="KAF5374317.1"/>
    </source>
</evidence>
<evidence type="ECO:0000259" key="4">
    <source>
        <dbReference type="Pfam" id="PF24883"/>
    </source>
</evidence>
<feature type="repeat" description="ANK" evidence="2">
    <location>
        <begin position="520"/>
        <end position="552"/>
    </location>
</feature>
<dbReference type="InterPro" id="IPR036770">
    <property type="entry name" value="Ankyrin_rpt-contain_sf"/>
</dbReference>
<dbReference type="AlphaFoldDB" id="A0A8H5LYK6"/>
<dbReference type="SUPFAM" id="SSF48403">
    <property type="entry name" value="Ankyrin repeat"/>
    <property type="match status" value="1"/>
</dbReference>
<dbReference type="InterPro" id="IPR027417">
    <property type="entry name" value="P-loop_NTPase"/>
</dbReference>
<evidence type="ECO:0008006" key="7">
    <source>
        <dbReference type="Google" id="ProtNLM"/>
    </source>
</evidence>
<keyword evidence="2" id="KW-0040">ANK repeat</keyword>
<dbReference type="PROSITE" id="PS50088">
    <property type="entry name" value="ANK_REPEAT"/>
    <property type="match status" value="4"/>
</dbReference>
<dbReference type="InterPro" id="IPR054471">
    <property type="entry name" value="GPIID_WHD"/>
</dbReference>
<evidence type="ECO:0000259" key="3">
    <source>
        <dbReference type="Pfam" id="PF22939"/>
    </source>
</evidence>
<keyword evidence="1" id="KW-0677">Repeat</keyword>
<comment type="caution">
    <text evidence="5">The sequence shown here is derived from an EMBL/GenBank/DDBJ whole genome shotgun (WGS) entry which is preliminary data.</text>
</comment>
<feature type="domain" description="GPI inositol-deacylase winged helix" evidence="3">
    <location>
        <begin position="325"/>
        <end position="418"/>
    </location>
</feature>
<dbReference type="Pfam" id="PF12796">
    <property type="entry name" value="Ank_2"/>
    <property type="match status" value="1"/>
</dbReference>
<name>A0A8H5LYK6_9AGAR</name>
<sequence length="628" mass="69750">MQTQAAEISLFNNSSKFIISQSTINVVAGNQYNTQTSGNNTEWIKAPNPFENFNAAYPKIIEGTGTWLLDHGAFLKWKSNGSLLWIQGKAGSGKTFLCTNVINDLRKNNSVFFYYFDTRDKVKVDYQGFISAILCQVAKEAIKKGNASAQIELEKLYNSSKQGDFLVAENVEATLVNLMMTMGTAYVIVDAMDECAGQYQGKLLAFVDKLLIKLKHCYVLVSSRPHINLVHKELQIISLDKQMSDIRKYVDIKLQEQLAWSPELKAEIKDTLVNGANGQIRWVDCQLTALNEITMPRRVREALKSLPKTLEETYAKILEQVKDELRDDVKTIFQWLLFAYRPLTIQELQHILAVDVEKKTFSSEDLLENIETELHKVINSSLVVIIQASTEKEYWEKQTVMTVQLAHPSVRDYLLSEAAIQSASGYFEVNSALAHGVICQTSIIYLLHCGQESIDVEKCALAYYAAKYWFRHCQEEIAQLFYYACYMGLKSILAASAGGHLEVVRLLLEQGADVNTQGGHYGNALQVASAHGHLEVVRLLLEQGADVNVQSGYYGNALQAASAGDCLEVVRLLLEQGADVNVQGGHYGNALQAASAGGHLKVAGGHLKVAGDHLEVVRLLLEQGADVN</sequence>
<dbReference type="Pfam" id="PF22939">
    <property type="entry name" value="WHD_GPIID"/>
    <property type="match status" value="1"/>
</dbReference>
<dbReference type="Pfam" id="PF24883">
    <property type="entry name" value="NPHP3_N"/>
    <property type="match status" value="1"/>
</dbReference>
<gene>
    <name evidence="5" type="ORF">D9758_004653</name>
</gene>
<dbReference type="SMART" id="SM00248">
    <property type="entry name" value="ANK"/>
    <property type="match status" value="3"/>
</dbReference>
<dbReference type="Pfam" id="PF00023">
    <property type="entry name" value="Ank"/>
    <property type="match status" value="1"/>
</dbReference>
<dbReference type="PANTHER" id="PTHR10039">
    <property type="entry name" value="AMELOGENIN"/>
    <property type="match status" value="1"/>
</dbReference>
<organism evidence="5 6">
    <name type="scientific">Tetrapyrgos nigripes</name>
    <dbReference type="NCBI Taxonomy" id="182062"/>
    <lineage>
        <taxon>Eukaryota</taxon>
        <taxon>Fungi</taxon>
        <taxon>Dikarya</taxon>
        <taxon>Basidiomycota</taxon>
        <taxon>Agaricomycotina</taxon>
        <taxon>Agaricomycetes</taxon>
        <taxon>Agaricomycetidae</taxon>
        <taxon>Agaricales</taxon>
        <taxon>Marasmiineae</taxon>
        <taxon>Marasmiaceae</taxon>
        <taxon>Tetrapyrgos</taxon>
    </lineage>
</organism>
<feature type="repeat" description="ANK" evidence="2">
    <location>
        <begin position="606"/>
        <end position="628"/>
    </location>
</feature>
<evidence type="ECO:0000256" key="2">
    <source>
        <dbReference type="PROSITE-ProRule" id="PRU00023"/>
    </source>
</evidence>
<protein>
    <recommendedName>
        <fullName evidence="7">NACHT domain-containing protein</fullName>
    </recommendedName>
</protein>
<keyword evidence="6" id="KW-1185">Reference proteome</keyword>
<evidence type="ECO:0000256" key="1">
    <source>
        <dbReference type="ARBA" id="ARBA00022737"/>
    </source>
</evidence>
<proteinExistence type="predicted"/>
<dbReference type="Proteomes" id="UP000559256">
    <property type="component" value="Unassembled WGS sequence"/>
</dbReference>
<dbReference type="EMBL" id="JAACJM010000002">
    <property type="protein sequence ID" value="KAF5374317.1"/>
    <property type="molecule type" value="Genomic_DNA"/>
</dbReference>
<dbReference type="InterPro" id="IPR002110">
    <property type="entry name" value="Ankyrin_rpt"/>
</dbReference>
<reference evidence="5 6" key="1">
    <citation type="journal article" date="2020" name="ISME J.">
        <title>Uncovering the hidden diversity of litter-decomposition mechanisms in mushroom-forming fungi.</title>
        <authorList>
            <person name="Floudas D."/>
            <person name="Bentzer J."/>
            <person name="Ahren D."/>
            <person name="Johansson T."/>
            <person name="Persson P."/>
            <person name="Tunlid A."/>
        </authorList>
    </citation>
    <scope>NUCLEOTIDE SEQUENCE [LARGE SCALE GENOMIC DNA]</scope>
    <source>
        <strain evidence="5 6">CBS 291.85</strain>
    </source>
</reference>
<feature type="domain" description="Nephrocystin 3-like N-terminal" evidence="4">
    <location>
        <begin position="63"/>
        <end position="224"/>
    </location>
</feature>
<feature type="repeat" description="ANK" evidence="2">
    <location>
        <begin position="553"/>
        <end position="585"/>
    </location>
</feature>
<dbReference type="OrthoDB" id="194358at2759"/>